<dbReference type="GO" id="GO:0046416">
    <property type="term" value="P:D-amino acid metabolic process"/>
    <property type="evidence" value="ECO:0007669"/>
    <property type="project" value="InterPro"/>
</dbReference>
<dbReference type="RefSeq" id="WP_126989003.1">
    <property type="nucleotide sequence ID" value="NZ_JTFC01000003.1"/>
</dbReference>
<sequence>MTHIWVNDQLMNRNEAKIDAEDRGYQFGDGVYEVIKVYKGNLFEMEAHINRFYRSADELRIIIPYTKDVLHKMVYDLVEADQLNTGHVYMQVTRGVAERQHYFPDEASATFTAYTQVSDRPVEQFEQGVKTVLYDDIRWLRCDIKSLNLLGAVLAKQAAHEADCAEAILHREDIVTEGSSSNVYGVKNGIVYTHPANNLILKGITRDVVFRCAKEQGIEIVEEAMTVEELLTMDEVFFTSTGAEVSPIIQINDTIIGDGEPGETTRKLQQAFEAKVQESITI</sequence>
<evidence type="ECO:0000256" key="12">
    <source>
        <dbReference type="RuleBase" id="RU004520"/>
    </source>
</evidence>
<dbReference type="InterPro" id="IPR005784">
    <property type="entry name" value="D_amino_transT"/>
</dbReference>
<comment type="function">
    <text evidence="12">Acts on the D-isomers of alanine, leucine, aspartate, glutamate, aminobutyrate, norvaline and asparagine. The enzyme transfers an amino group from a substrate D-amino acid to the pyridoxal phosphate cofactor to form pyridoxamine and an alpha-keto acid in the first half-reaction.</text>
</comment>
<keyword evidence="6 13" id="KW-0032">Aminotransferase</keyword>
<protein>
    <recommendedName>
        <fullName evidence="5 12">D-alanine aminotransferase</fullName>
        <ecNumber evidence="4 12">2.6.1.21</ecNumber>
    </recommendedName>
</protein>
<dbReference type="PANTHER" id="PTHR42743:SF10">
    <property type="entry name" value="D-ALANINE AMINOTRANSFERASE"/>
    <property type="match status" value="1"/>
</dbReference>
<evidence type="ECO:0000256" key="11">
    <source>
        <dbReference type="RuleBase" id="RU004516"/>
    </source>
</evidence>
<evidence type="ECO:0000256" key="5">
    <source>
        <dbReference type="ARBA" id="ARBA00021779"/>
    </source>
</evidence>
<proteinExistence type="inferred from homology"/>
<evidence type="ECO:0000256" key="4">
    <source>
        <dbReference type="ARBA" id="ARBA00012874"/>
    </source>
</evidence>
<comment type="catalytic activity">
    <reaction evidence="9 12">
        <text>D-alanine + 2-oxoglutarate = D-glutamate + pyruvate</text>
        <dbReference type="Rhea" id="RHEA:15869"/>
        <dbReference type="ChEBI" id="CHEBI:15361"/>
        <dbReference type="ChEBI" id="CHEBI:16810"/>
        <dbReference type="ChEBI" id="CHEBI:29986"/>
        <dbReference type="ChEBI" id="CHEBI:57416"/>
        <dbReference type="EC" id="2.6.1.21"/>
    </reaction>
</comment>
<name>A0A433RYL9_9BACL</name>
<dbReference type="FunFam" id="3.30.470.10:FF:000009">
    <property type="entry name" value="D-alanine aminotransferase"/>
    <property type="match status" value="1"/>
</dbReference>
<dbReference type="FunFam" id="3.20.10.10:FF:000002">
    <property type="entry name" value="D-alanine aminotransferase"/>
    <property type="match status" value="1"/>
</dbReference>
<dbReference type="OrthoDB" id="9805628at2"/>
<evidence type="ECO:0000256" key="9">
    <source>
        <dbReference type="ARBA" id="ARBA00047911"/>
    </source>
</evidence>
<dbReference type="Gene3D" id="3.30.470.10">
    <property type="match status" value="1"/>
</dbReference>
<evidence type="ECO:0000256" key="10">
    <source>
        <dbReference type="RuleBase" id="RU004106"/>
    </source>
</evidence>
<dbReference type="NCBIfam" id="TIGR01121">
    <property type="entry name" value="D_amino_aminoT"/>
    <property type="match status" value="1"/>
</dbReference>
<evidence type="ECO:0000256" key="6">
    <source>
        <dbReference type="ARBA" id="ARBA00022576"/>
    </source>
</evidence>
<evidence type="ECO:0000256" key="1">
    <source>
        <dbReference type="ARBA" id="ARBA00001933"/>
    </source>
</evidence>
<keyword evidence="8 11" id="KW-0663">Pyridoxal phosphate</keyword>
<keyword evidence="7 13" id="KW-0808">Transferase</keyword>
<dbReference type="InterPro" id="IPR036038">
    <property type="entry name" value="Aminotransferase-like"/>
</dbReference>
<organism evidence="13 14">
    <name type="scientific">Candidatus Kurthia intestinigallinarum</name>
    <dbReference type="NCBI Taxonomy" id="1562256"/>
    <lineage>
        <taxon>Bacteria</taxon>
        <taxon>Bacillati</taxon>
        <taxon>Bacillota</taxon>
        <taxon>Bacilli</taxon>
        <taxon>Bacillales</taxon>
        <taxon>Caryophanaceae</taxon>
        <taxon>Kurthia</taxon>
    </lineage>
</organism>
<dbReference type="InterPro" id="IPR043131">
    <property type="entry name" value="BCAT-like_N"/>
</dbReference>
<evidence type="ECO:0000313" key="14">
    <source>
        <dbReference type="Proteomes" id="UP000288623"/>
    </source>
</evidence>
<dbReference type="EMBL" id="JTFC01000003">
    <property type="protein sequence ID" value="RUS58378.1"/>
    <property type="molecule type" value="Genomic_DNA"/>
</dbReference>
<dbReference type="GO" id="GO:0008652">
    <property type="term" value="P:amino acid biosynthetic process"/>
    <property type="evidence" value="ECO:0007669"/>
    <property type="project" value="UniProtKB-ARBA"/>
</dbReference>
<dbReference type="PANTHER" id="PTHR42743">
    <property type="entry name" value="AMINO-ACID AMINOTRANSFERASE"/>
    <property type="match status" value="1"/>
</dbReference>
<dbReference type="PROSITE" id="PS00770">
    <property type="entry name" value="AA_TRANSFER_CLASS_4"/>
    <property type="match status" value="1"/>
</dbReference>
<dbReference type="GO" id="GO:0047810">
    <property type="term" value="F:D-alanine-2-oxoglutarate aminotransferase activity"/>
    <property type="evidence" value="ECO:0007669"/>
    <property type="project" value="UniProtKB-EC"/>
</dbReference>
<accession>A0A433RYL9</accession>
<evidence type="ECO:0000256" key="3">
    <source>
        <dbReference type="ARBA" id="ARBA00011738"/>
    </source>
</evidence>
<dbReference type="EC" id="2.6.1.21" evidence="4 12"/>
<dbReference type="InterPro" id="IPR001544">
    <property type="entry name" value="Aminotrans_IV"/>
</dbReference>
<dbReference type="GO" id="GO:0046394">
    <property type="term" value="P:carboxylic acid biosynthetic process"/>
    <property type="evidence" value="ECO:0007669"/>
    <property type="project" value="UniProtKB-ARBA"/>
</dbReference>
<dbReference type="Gene3D" id="3.20.10.10">
    <property type="entry name" value="D-amino Acid Aminotransferase, subunit A, domain 2"/>
    <property type="match status" value="1"/>
</dbReference>
<dbReference type="CDD" id="cd01558">
    <property type="entry name" value="D-AAT_like"/>
    <property type="match status" value="1"/>
</dbReference>
<evidence type="ECO:0000256" key="2">
    <source>
        <dbReference type="ARBA" id="ARBA00009320"/>
    </source>
</evidence>
<comment type="caution">
    <text evidence="13">The sequence shown here is derived from an EMBL/GenBank/DDBJ whole genome shotgun (WGS) entry which is preliminary data.</text>
</comment>
<dbReference type="AlphaFoldDB" id="A0A433RYL9"/>
<comment type="subunit">
    <text evidence="3">Homodimer.</text>
</comment>
<evidence type="ECO:0000313" key="13">
    <source>
        <dbReference type="EMBL" id="RUS58378.1"/>
    </source>
</evidence>
<dbReference type="GO" id="GO:0005829">
    <property type="term" value="C:cytosol"/>
    <property type="evidence" value="ECO:0007669"/>
    <property type="project" value="TreeGrafter"/>
</dbReference>
<dbReference type="Proteomes" id="UP000288623">
    <property type="component" value="Unassembled WGS sequence"/>
</dbReference>
<dbReference type="SUPFAM" id="SSF56752">
    <property type="entry name" value="D-aminoacid aminotransferase-like PLP-dependent enzymes"/>
    <property type="match status" value="1"/>
</dbReference>
<comment type="similarity">
    <text evidence="2 10">Belongs to the class-IV pyridoxal-phosphate-dependent aminotransferase family.</text>
</comment>
<evidence type="ECO:0000256" key="8">
    <source>
        <dbReference type="ARBA" id="ARBA00022898"/>
    </source>
</evidence>
<dbReference type="Pfam" id="PF01063">
    <property type="entry name" value="Aminotran_4"/>
    <property type="match status" value="1"/>
</dbReference>
<keyword evidence="14" id="KW-1185">Reference proteome</keyword>
<comment type="cofactor">
    <cofactor evidence="1 11">
        <name>pyridoxal 5'-phosphate</name>
        <dbReference type="ChEBI" id="CHEBI:597326"/>
    </cofactor>
</comment>
<evidence type="ECO:0000256" key="7">
    <source>
        <dbReference type="ARBA" id="ARBA00022679"/>
    </source>
</evidence>
<dbReference type="GO" id="GO:0030170">
    <property type="term" value="F:pyridoxal phosphate binding"/>
    <property type="evidence" value="ECO:0007669"/>
    <property type="project" value="InterPro"/>
</dbReference>
<dbReference type="InterPro" id="IPR050571">
    <property type="entry name" value="Class-IV_PLP-Dep_Aminotrnsfr"/>
</dbReference>
<reference evidence="13 14" key="1">
    <citation type="submission" date="2014-11" db="EMBL/GenBank/DDBJ databases">
        <title>Genome sequence and analysis of novel Kurthia sp.</title>
        <authorList>
            <person name="Lawson J.N."/>
            <person name="Gonzalez J.E."/>
            <person name="Rinauldi L."/>
            <person name="Xuan Z."/>
            <person name="Firman A."/>
            <person name="Shaddox L."/>
            <person name="Trudeau A."/>
            <person name="Shah S."/>
            <person name="Reiman D."/>
        </authorList>
    </citation>
    <scope>NUCLEOTIDE SEQUENCE [LARGE SCALE GENOMIC DNA]</scope>
    <source>
        <strain evidence="13 14">3B1D</strain>
    </source>
</reference>
<gene>
    <name evidence="13" type="ORF">QI30_00455</name>
</gene>
<dbReference type="InterPro" id="IPR018300">
    <property type="entry name" value="Aminotrans_IV_CS"/>
</dbReference>
<dbReference type="InterPro" id="IPR043132">
    <property type="entry name" value="BCAT-like_C"/>
</dbReference>